<dbReference type="Proteomes" id="UP000805193">
    <property type="component" value="Unassembled WGS sequence"/>
</dbReference>
<sequence length="183" mass="21105">MYEQIAKDIFEVLQITRTGVQCETRFKTLAKRKRSEDNHNRTSGNSRCQTSYEEEFNAIRAIDDSLEPEVSKHSTLDRSTAGPSSTAQDGNIDNSEGSEQDDASTRAPGGESRCKKRKADRGIRPSNSRMQHMVFFFEQMKALNDAKERKKEEREKRKEERHQELLQAHKAQMQTLRDLANKQ</sequence>
<name>A0AC60PR41_IXOPE</name>
<comment type="caution">
    <text evidence="1">The sequence shown here is derived from an EMBL/GenBank/DDBJ whole genome shotgun (WGS) entry which is preliminary data.</text>
</comment>
<protein>
    <submittedName>
        <fullName evidence="1">Uncharacterized protein</fullName>
    </submittedName>
</protein>
<reference evidence="1 2" key="1">
    <citation type="journal article" date="2020" name="Cell">
        <title>Large-Scale Comparative Analyses of Tick Genomes Elucidate Their Genetic Diversity and Vector Capacities.</title>
        <authorList>
            <consortium name="Tick Genome and Microbiome Consortium (TIGMIC)"/>
            <person name="Jia N."/>
            <person name="Wang J."/>
            <person name="Shi W."/>
            <person name="Du L."/>
            <person name="Sun Y."/>
            <person name="Zhan W."/>
            <person name="Jiang J.F."/>
            <person name="Wang Q."/>
            <person name="Zhang B."/>
            <person name="Ji P."/>
            <person name="Bell-Sakyi L."/>
            <person name="Cui X.M."/>
            <person name="Yuan T.T."/>
            <person name="Jiang B.G."/>
            <person name="Yang W.F."/>
            <person name="Lam T.T."/>
            <person name="Chang Q.C."/>
            <person name="Ding S.J."/>
            <person name="Wang X.J."/>
            <person name="Zhu J.G."/>
            <person name="Ruan X.D."/>
            <person name="Zhao L."/>
            <person name="Wei J.T."/>
            <person name="Ye R.Z."/>
            <person name="Que T.C."/>
            <person name="Du C.H."/>
            <person name="Zhou Y.H."/>
            <person name="Cheng J.X."/>
            <person name="Dai P.F."/>
            <person name="Guo W.B."/>
            <person name="Han X.H."/>
            <person name="Huang E.J."/>
            <person name="Li L.F."/>
            <person name="Wei W."/>
            <person name="Gao Y.C."/>
            <person name="Liu J.Z."/>
            <person name="Shao H.Z."/>
            <person name="Wang X."/>
            <person name="Wang C.C."/>
            <person name="Yang T.C."/>
            <person name="Huo Q.B."/>
            <person name="Li W."/>
            <person name="Chen H.Y."/>
            <person name="Chen S.E."/>
            <person name="Zhou L.G."/>
            <person name="Ni X.B."/>
            <person name="Tian J.H."/>
            <person name="Sheng Y."/>
            <person name="Liu T."/>
            <person name="Pan Y.S."/>
            <person name="Xia L.Y."/>
            <person name="Li J."/>
            <person name="Zhao F."/>
            <person name="Cao W.C."/>
        </authorList>
    </citation>
    <scope>NUCLEOTIDE SEQUENCE [LARGE SCALE GENOMIC DNA]</scope>
    <source>
        <strain evidence="1">Iper-2018</strain>
    </source>
</reference>
<gene>
    <name evidence="1" type="ORF">HPB47_000951</name>
</gene>
<accession>A0AC60PR41</accession>
<dbReference type="EMBL" id="JABSTQ010010122">
    <property type="protein sequence ID" value="KAG0423260.1"/>
    <property type="molecule type" value="Genomic_DNA"/>
</dbReference>
<evidence type="ECO:0000313" key="1">
    <source>
        <dbReference type="EMBL" id="KAG0423260.1"/>
    </source>
</evidence>
<evidence type="ECO:0000313" key="2">
    <source>
        <dbReference type="Proteomes" id="UP000805193"/>
    </source>
</evidence>
<organism evidence="1 2">
    <name type="scientific">Ixodes persulcatus</name>
    <name type="common">Taiga tick</name>
    <dbReference type="NCBI Taxonomy" id="34615"/>
    <lineage>
        <taxon>Eukaryota</taxon>
        <taxon>Metazoa</taxon>
        <taxon>Ecdysozoa</taxon>
        <taxon>Arthropoda</taxon>
        <taxon>Chelicerata</taxon>
        <taxon>Arachnida</taxon>
        <taxon>Acari</taxon>
        <taxon>Parasitiformes</taxon>
        <taxon>Ixodida</taxon>
        <taxon>Ixodoidea</taxon>
        <taxon>Ixodidae</taxon>
        <taxon>Ixodinae</taxon>
        <taxon>Ixodes</taxon>
    </lineage>
</organism>
<keyword evidence="2" id="KW-1185">Reference proteome</keyword>
<proteinExistence type="predicted"/>